<protein>
    <recommendedName>
        <fullName evidence="3">Aquaporin-3</fullName>
    </recommendedName>
    <alternativeName>
        <fullName evidence="11">Aquaglyceroporin-3</fullName>
    </alternativeName>
</protein>
<dbReference type="SUPFAM" id="SSF81338">
    <property type="entry name" value="Aquaporin-like"/>
    <property type="match status" value="1"/>
</dbReference>
<reference evidence="17" key="1">
    <citation type="submission" date="2020-11" db="EMBL/GenBank/DDBJ databases">
        <authorList>
            <person name="Tran Van P."/>
        </authorList>
    </citation>
    <scope>NUCLEOTIDE SEQUENCE</scope>
</reference>
<dbReference type="Proteomes" id="UP000678499">
    <property type="component" value="Unassembled WGS sequence"/>
</dbReference>
<gene>
    <name evidence="17" type="ORF">NMOB1V02_LOCUS2104</name>
</gene>
<dbReference type="CDD" id="cd00333">
    <property type="entry name" value="MIP"/>
    <property type="match status" value="1"/>
</dbReference>
<keyword evidence="18" id="KW-1185">Reference proteome</keyword>
<feature type="transmembrane region" description="Helical" evidence="16">
    <location>
        <begin position="219"/>
        <end position="240"/>
    </location>
</feature>
<dbReference type="Pfam" id="PF00230">
    <property type="entry name" value="MIP"/>
    <property type="match status" value="1"/>
</dbReference>
<dbReference type="PRINTS" id="PR02015">
    <property type="entry name" value="AQUAPORIN3"/>
</dbReference>
<proteinExistence type="inferred from homology"/>
<dbReference type="NCBIfam" id="TIGR00861">
    <property type="entry name" value="MIP"/>
    <property type="match status" value="1"/>
</dbReference>
<feature type="transmembrane region" description="Helical" evidence="16">
    <location>
        <begin position="24"/>
        <end position="47"/>
    </location>
</feature>
<feature type="transmembrane region" description="Helical" evidence="16">
    <location>
        <begin position="155"/>
        <end position="174"/>
    </location>
</feature>
<evidence type="ECO:0000256" key="9">
    <source>
        <dbReference type="ARBA" id="ARBA00023136"/>
    </source>
</evidence>
<dbReference type="Gene3D" id="1.20.1080.10">
    <property type="entry name" value="Glycerol uptake facilitator protein"/>
    <property type="match status" value="1"/>
</dbReference>
<evidence type="ECO:0000256" key="12">
    <source>
        <dbReference type="ARBA" id="ARBA00045280"/>
    </source>
</evidence>
<evidence type="ECO:0000313" key="18">
    <source>
        <dbReference type="Proteomes" id="UP000678499"/>
    </source>
</evidence>
<evidence type="ECO:0000256" key="16">
    <source>
        <dbReference type="SAM" id="Phobius"/>
    </source>
</evidence>
<evidence type="ECO:0000256" key="1">
    <source>
        <dbReference type="ARBA" id="ARBA00004651"/>
    </source>
</evidence>
<evidence type="ECO:0000256" key="6">
    <source>
        <dbReference type="ARBA" id="ARBA00022692"/>
    </source>
</evidence>
<comment type="subcellular location">
    <subcellularLocation>
        <location evidence="1">Cell membrane</location>
        <topology evidence="1">Multi-pass membrane protein</topology>
    </subcellularLocation>
</comment>
<dbReference type="InterPro" id="IPR023271">
    <property type="entry name" value="Aquaporin-like"/>
</dbReference>
<feature type="transmembrane region" description="Helical" evidence="16">
    <location>
        <begin position="246"/>
        <end position="265"/>
    </location>
</feature>
<comment type="similarity">
    <text evidence="2 15">Belongs to the MIP/aquaporin (TC 1.A.8) family.</text>
</comment>
<dbReference type="PROSITE" id="PS00221">
    <property type="entry name" value="MIP"/>
    <property type="match status" value="1"/>
</dbReference>
<evidence type="ECO:0000256" key="4">
    <source>
        <dbReference type="ARBA" id="ARBA00022448"/>
    </source>
</evidence>
<dbReference type="GO" id="GO:0015250">
    <property type="term" value="F:water channel activity"/>
    <property type="evidence" value="ECO:0007669"/>
    <property type="project" value="TreeGrafter"/>
</dbReference>
<evidence type="ECO:0000256" key="3">
    <source>
        <dbReference type="ARBA" id="ARBA00020971"/>
    </source>
</evidence>
<keyword evidence="6 15" id="KW-0812">Transmembrane</keyword>
<feature type="transmembrane region" description="Helical" evidence="16">
    <location>
        <begin position="101"/>
        <end position="122"/>
    </location>
</feature>
<dbReference type="PRINTS" id="PR00783">
    <property type="entry name" value="MINTRINSICP"/>
</dbReference>
<keyword evidence="10" id="KW-0325">Glycoprotein</keyword>
<dbReference type="InterPro" id="IPR000425">
    <property type="entry name" value="MIP"/>
</dbReference>
<evidence type="ECO:0000313" key="17">
    <source>
        <dbReference type="EMBL" id="CAD7274256.1"/>
    </source>
</evidence>
<dbReference type="PANTHER" id="PTHR43829:SF9">
    <property type="entry name" value="AQUAPORIN-9"/>
    <property type="match status" value="1"/>
</dbReference>
<dbReference type="GO" id="GO:0016323">
    <property type="term" value="C:basolateral plasma membrane"/>
    <property type="evidence" value="ECO:0007669"/>
    <property type="project" value="TreeGrafter"/>
</dbReference>
<dbReference type="EMBL" id="OA882264">
    <property type="protein sequence ID" value="CAD7274256.1"/>
    <property type="molecule type" value="Genomic_DNA"/>
</dbReference>
<dbReference type="OrthoDB" id="3222at2759"/>
<evidence type="ECO:0000256" key="15">
    <source>
        <dbReference type="RuleBase" id="RU000477"/>
    </source>
</evidence>
<comment type="function">
    <text evidence="13">Aquaglyceroporins form homotetrameric transmembrane channels, with each monomer independently mediating glycerol and water transport across the plasma membrane along their osmotic gradient. Could also be permeable to urea. Also participates in cell permeability to H2O2 and H2O2-mediated signaling. In skin, transports glycerol to the epidermis and stratum corneum, where it maintains hydration, elasticity, and supports lipid biosynthesis for barrier repair. In kidney, contributes to the reabsorption of water, helping the body maintain proper fluid balance.</text>
</comment>
<keyword evidence="7" id="KW-0677">Repeat</keyword>
<evidence type="ECO:0000256" key="8">
    <source>
        <dbReference type="ARBA" id="ARBA00022989"/>
    </source>
</evidence>
<organism evidence="17">
    <name type="scientific">Notodromas monacha</name>
    <dbReference type="NCBI Taxonomy" id="399045"/>
    <lineage>
        <taxon>Eukaryota</taxon>
        <taxon>Metazoa</taxon>
        <taxon>Ecdysozoa</taxon>
        <taxon>Arthropoda</taxon>
        <taxon>Crustacea</taxon>
        <taxon>Oligostraca</taxon>
        <taxon>Ostracoda</taxon>
        <taxon>Podocopa</taxon>
        <taxon>Podocopida</taxon>
        <taxon>Cypridocopina</taxon>
        <taxon>Cypridoidea</taxon>
        <taxon>Cyprididae</taxon>
        <taxon>Notodromas</taxon>
    </lineage>
</organism>
<evidence type="ECO:0000256" key="5">
    <source>
        <dbReference type="ARBA" id="ARBA00022475"/>
    </source>
</evidence>
<dbReference type="PANTHER" id="PTHR43829">
    <property type="entry name" value="AQUAPORIN OR AQUAGLYCEROPORIN RELATED"/>
    <property type="match status" value="1"/>
</dbReference>
<feature type="transmembrane region" description="Helical" evidence="16">
    <location>
        <begin position="59"/>
        <end position="81"/>
    </location>
</feature>
<accession>A0A7R9G9N5</accession>
<dbReference type="AlphaFoldDB" id="A0A7R9G9N5"/>
<keyword evidence="8 16" id="KW-1133">Transmembrane helix</keyword>
<dbReference type="InterPro" id="IPR022357">
    <property type="entry name" value="MIP_CS"/>
</dbReference>
<name>A0A7R9G9N5_9CRUS</name>
<evidence type="ECO:0000256" key="10">
    <source>
        <dbReference type="ARBA" id="ARBA00023180"/>
    </source>
</evidence>
<dbReference type="EMBL" id="CAJPEX010000227">
    <property type="protein sequence ID" value="CAG0914408.1"/>
    <property type="molecule type" value="Genomic_DNA"/>
</dbReference>
<evidence type="ECO:0000256" key="13">
    <source>
        <dbReference type="ARBA" id="ARBA00049592"/>
    </source>
</evidence>
<feature type="transmembrane region" description="Helical" evidence="16">
    <location>
        <begin position="186"/>
        <end position="207"/>
    </location>
</feature>
<comment type="function">
    <text evidence="12">Aquaglyceroporin that may modulate the water content and osmolytes during anhydrobiosis.</text>
</comment>
<evidence type="ECO:0000256" key="2">
    <source>
        <dbReference type="ARBA" id="ARBA00006175"/>
    </source>
</evidence>
<keyword evidence="9 16" id="KW-0472">Membrane</keyword>
<evidence type="ECO:0000256" key="7">
    <source>
        <dbReference type="ARBA" id="ARBA00022737"/>
    </source>
</evidence>
<evidence type="ECO:0000256" key="11">
    <source>
        <dbReference type="ARBA" id="ARBA00033020"/>
    </source>
</evidence>
<keyword evidence="5" id="KW-1003">Cell membrane</keyword>
<sequence length="280" mass="29980">MPYANFVNNLVSKLRVENVIFREFFAEFIGTFLLVLIGNGSVAQVVLSGMKHGDFFTVNMAYALAVAFGVMVSGGISGGHINPAVTLAMALAGKCSWVKVPVFWAAQYIGAFVASAVLYGVYKDALTAFAPEPYTIQTAGIWATYPQEFLSLGNALFDQIIGTFLLLIIVMAITDPRNMEVSKGLYPLYVGLTVGAVGMAFGFNCGYAINPARDLAPRVFTAIAGWGGQVFSAGNGFFWVPIVGPHIGAILGVLAYGLTIGYHFGDDEYVVTQTKGKFFD</sequence>
<dbReference type="InterPro" id="IPR050363">
    <property type="entry name" value="MIP/Aquaporin"/>
</dbReference>
<evidence type="ECO:0000256" key="14">
    <source>
        <dbReference type="ARBA" id="ARBA00049716"/>
    </source>
</evidence>
<dbReference type="InterPro" id="IPR023275">
    <property type="entry name" value="Aquaporin_3"/>
</dbReference>
<keyword evidence="4 15" id="KW-0813">Transport</keyword>
<dbReference type="GO" id="GO:0015254">
    <property type="term" value="F:glycerol channel activity"/>
    <property type="evidence" value="ECO:0007669"/>
    <property type="project" value="TreeGrafter"/>
</dbReference>
<comment type="subunit">
    <text evidence="14">Homotetramer; each monomer provides an independent glycerol/water pore. Could also exist in other oligomeric states.</text>
</comment>